<protein>
    <submittedName>
        <fullName evidence="1">Uncharacterized protein</fullName>
    </submittedName>
</protein>
<sequence length="112" mass="13365">MEKRKREDKEDINNTRVKACYVDQGLTNKIPLDEEVEEFFVILRRAREAIKYFKKRVNVEEEEEEEERRGHIEDFEGVDNGGVTRKREFEEKYPLLDLNVDPVVDQVMSKST</sequence>
<accession>A0AAV3S251</accession>
<name>A0AAV3S251_LITER</name>
<dbReference type="EMBL" id="BAABME010014533">
    <property type="protein sequence ID" value="GAA0187255.1"/>
    <property type="molecule type" value="Genomic_DNA"/>
</dbReference>
<keyword evidence="2" id="KW-1185">Reference proteome</keyword>
<reference evidence="1 2" key="1">
    <citation type="submission" date="2024-01" db="EMBL/GenBank/DDBJ databases">
        <title>The complete chloroplast genome sequence of Lithospermum erythrorhizon: insights into the phylogenetic relationship among Boraginaceae species and the maternal lineages of purple gromwells.</title>
        <authorList>
            <person name="Okada T."/>
            <person name="Watanabe K."/>
        </authorList>
    </citation>
    <scope>NUCLEOTIDE SEQUENCE [LARGE SCALE GENOMIC DNA]</scope>
</reference>
<organism evidence="1 2">
    <name type="scientific">Lithospermum erythrorhizon</name>
    <name type="common">Purple gromwell</name>
    <name type="synonym">Lithospermum officinale var. erythrorhizon</name>
    <dbReference type="NCBI Taxonomy" id="34254"/>
    <lineage>
        <taxon>Eukaryota</taxon>
        <taxon>Viridiplantae</taxon>
        <taxon>Streptophyta</taxon>
        <taxon>Embryophyta</taxon>
        <taxon>Tracheophyta</taxon>
        <taxon>Spermatophyta</taxon>
        <taxon>Magnoliopsida</taxon>
        <taxon>eudicotyledons</taxon>
        <taxon>Gunneridae</taxon>
        <taxon>Pentapetalae</taxon>
        <taxon>asterids</taxon>
        <taxon>lamiids</taxon>
        <taxon>Boraginales</taxon>
        <taxon>Boraginaceae</taxon>
        <taxon>Boraginoideae</taxon>
        <taxon>Lithospermeae</taxon>
        <taxon>Lithospermum</taxon>
    </lineage>
</organism>
<dbReference type="Proteomes" id="UP001454036">
    <property type="component" value="Unassembled WGS sequence"/>
</dbReference>
<dbReference type="GO" id="GO:0010112">
    <property type="term" value="P:regulation of systemic acquired resistance"/>
    <property type="evidence" value="ECO:0007669"/>
    <property type="project" value="InterPro"/>
</dbReference>
<dbReference type="PANTHER" id="PTHR35735">
    <property type="entry name" value="PROTEIN NIM1-INTERACTING 2"/>
    <property type="match status" value="1"/>
</dbReference>
<comment type="caution">
    <text evidence="1">The sequence shown here is derived from an EMBL/GenBank/DDBJ whole genome shotgun (WGS) entry which is preliminary data.</text>
</comment>
<gene>
    <name evidence="1" type="ORF">LIER_34543</name>
</gene>
<dbReference type="InterPro" id="IPR034577">
    <property type="entry name" value="NIMIN-2"/>
</dbReference>
<proteinExistence type="predicted"/>
<dbReference type="AlphaFoldDB" id="A0AAV3S251"/>
<evidence type="ECO:0000313" key="1">
    <source>
        <dbReference type="EMBL" id="GAA0187255.1"/>
    </source>
</evidence>
<evidence type="ECO:0000313" key="2">
    <source>
        <dbReference type="Proteomes" id="UP001454036"/>
    </source>
</evidence>
<dbReference type="PANTHER" id="PTHR35735:SF8">
    <property type="entry name" value="PROTEIN NIM1-INTERACTING 2"/>
    <property type="match status" value="1"/>
</dbReference>